<dbReference type="InterPro" id="IPR011545">
    <property type="entry name" value="DEAD/DEAH_box_helicase_dom"/>
</dbReference>
<keyword evidence="5 15" id="KW-0347">Helicase</keyword>
<evidence type="ECO:0000256" key="12">
    <source>
        <dbReference type="ARBA" id="ARBA00044550"/>
    </source>
</evidence>
<dbReference type="GO" id="GO:0005737">
    <property type="term" value="C:cytoplasm"/>
    <property type="evidence" value="ECO:0007669"/>
    <property type="project" value="TreeGrafter"/>
</dbReference>
<proteinExistence type="inferred from homology"/>
<keyword evidence="6" id="KW-0067">ATP-binding</keyword>
<dbReference type="InterPro" id="IPR027417">
    <property type="entry name" value="P-loop_NTPase"/>
</dbReference>
<evidence type="ECO:0000259" key="13">
    <source>
        <dbReference type="PROSITE" id="PS51192"/>
    </source>
</evidence>
<dbReference type="PROSITE" id="PS00690">
    <property type="entry name" value="DEAH_ATP_HELICASE"/>
    <property type="match status" value="1"/>
</dbReference>
<evidence type="ECO:0000256" key="7">
    <source>
        <dbReference type="ARBA" id="ARBA00023125"/>
    </source>
</evidence>
<dbReference type="RefSeq" id="WP_250722333.1">
    <property type="nucleotide sequence ID" value="NZ_CP098400.1"/>
</dbReference>
<evidence type="ECO:0000259" key="14">
    <source>
        <dbReference type="PROSITE" id="PS51194"/>
    </source>
</evidence>
<evidence type="ECO:0000256" key="6">
    <source>
        <dbReference type="ARBA" id="ARBA00022840"/>
    </source>
</evidence>
<dbReference type="GO" id="GO:0016787">
    <property type="term" value="F:hydrolase activity"/>
    <property type="evidence" value="ECO:0007669"/>
    <property type="project" value="UniProtKB-KW"/>
</dbReference>
<name>A0A9J6ZM01_9BACT</name>
<dbReference type="GO" id="GO:0043590">
    <property type="term" value="C:bacterial nucleoid"/>
    <property type="evidence" value="ECO:0007669"/>
    <property type="project" value="TreeGrafter"/>
</dbReference>
<dbReference type="GO" id="GO:0006310">
    <property type="term" value="P:DNA recombination"/>
    <property type="evidence" value="ECO:0007669"/>
    <property type="project" value="InterPro"/>
</dbReference>
<gene>
    <name evidence="15" type="ORF">M9189_08440</name>
</gene>
<evidence type="ECO:0000313" key="15">
    <source>
        <dbReference type="EMBL" id="URW78884.1"/>
    </source>
</evidence>
<keyword evidence="2" id="KW-0479">Metal-binding</keyword>
<reference evidence="15" key="2">
    <citation type="submission" date="2022-06" db="EMBL/GenBank/DDBJ databases">
        <title>Xiashengella guii gen. nov. sp. nov., a bacterium isolated form anaerobic digestion tank.</title>
        <authorList>
            <person name="Huang H."/>
        </authorList>
    </citation>
    <scope>NUCLEOTIDE SEQUENCE</scope>
    <source>
        <strain evidence="15">Ai-910</strain>
    </source>
</reference>
<keyword evidence="16" id="KW-1185">Reference proteome</keyword>
<dbReference type="KEGG" id="alkq:M9189_08440"/>
<dbReference type="GO" id="GO:0030894">
    <property type="term" value="C:replisome"/>
    <property type="evidence" value="ECO:0007669"/>
    <property type="project" value="TreeGrafter"/>
</dbReference>
<dbReference type="SUPFAM" id="SSF52540">
    <property type="entry name" value="P-loop containing nucleoside triphosphate hydrolases"/>
    <property type="match status" value="1"/>
</dbReference>
<dbReference type="GO" id="GO:0043138">
    <property type="term" value="F:3'-5' DNA helicase activity"/>
    <property type="evidence" value="ECO:0007669"/>
    <property type="project" value="UniProtKB-EC"/>
</dbReference>
<keyword evidence="3" id="KW-0547">Nucleotide-binding</keyword>
<dbReference type="Pfam" id="PF16124">
    <property type="entry name" value="RecQ_Zn_bind"/>
    <property type="match status" value="1"/>
</dbReference>
<dbReference type="PANTHER" id="PTHR13710:SF105">
    <property type="entry name" value="ATP-DEPENDENT DNA HELICASE Q1"/>
    <property type="match status" value="1"/>
</dbReference>
<dbReference type="InterPro" id="IPR036388">
    <property type="entry name" value="WH-like_DNA-bd_sf"/>
</dbReference>
<reference evidence="15" key="1">
    <citation type="submission" date="2022-05" db="EMBL/GenBank/DDBJ databases">
        <authorList>
            <person name="Sun X."/>
        </authorList>
    </citation>
    <scope>NUCLEOTIDE SEQUENCE</scope>
    <source>
        <strain evidence="15">Ai-910</strain>
    </source>
</reference>
<evidence type="ECO:0000256" key="3">
    <source>
        <dbReference type="ARBA" id="ARBA00022741"/>
    </source>
</evidence>
<dbReference type="InterPro" id="IPR014001">
    <property type="entry name" value="Helicase_ATP-bd"/>
</dbReference>
<dbReference type="GO" id="GO:0006281">
    <property type="term" value="P:DNA repair"/>
    <property type="evidence" value="ECO:0007669"/>
    <property type="project" value="TreeGrafter"/>
</dbReference>
<dbReference type="PROSITE" id="PS51192">
    <property type="entry name" value="HELICASE_ATP_BIND_1"/>
    <property type="match status" value="1"/>
</dbReference>
<evidence type="ECO:0000256" key="10">
    <source>
        <dbReference type="ARBA" id="ARBA00034808"/>
    </source>
</evidence>
<feature type="domain" description="Helicase C-terminal" evidence="14">
    <location>
        <begin position="219"/>
        <end position="377"/>
    </location>
</feature>
<dbReference type="SMART" id="SM00487">
    <property type="entry name" value="DEXDc"/>
    <property type="match status" value="1"/>
</dbReference>
<dbReference type="InterPro" id="IPR004589">
    <property type="entry name" value="DNA_helicase_ATP-dep_RecQ"/>
</dbReference>
<dbReference type="Proteomes" id="UP001056426">
    <property type="component" value="Chromosome"/>
</dbReference>
<evidence type="ECO:0000256" key="9">
    <source>
        <dbReference type="ARBA" id="ARBA00034617"/>
    </source>
</evidence>
<dbReference type="InterPro" id="IPR032284">
    <property type="entry name" value="RecQ_Zn-bd"/>
</dbReference>
<dbReference type="Pfam" id="PF00271">
    <property type="entry name" value="Helicase_C"/>
    <property type="match status" value="1"/>
</dbReference>
<dbReference type="Pfam" id="PF00270">
    <property type="entry name" value="DEAD"/>
    <property type="match status" value="1"/>
</dbReference>
<evidence type="ECO:0000256" key="2">
    <source>
        <dbReference type="ARBA" id="ARBA00022723"/>
    </source>
</evidence>
<comment type="catalytic activity">
    <reaction evidence="9">
        <text>Couples ATP hydrolysis with the unwinding of duplex DNA by translocating in the 3'-5' direction.</text>
        <dbReference type="EC" id="5.6.2.4"/>
    </reaction>
</comment>
<protein>
    <recommendedName>
        <fullName evidence="11">ATP-dependent DNA helicase RecQ</fullName>
        <ecNumber evidence="10">5.6.2.4</ecNumber>
    </recommendedName>
    <alternativeName>
        <fullName evidence="12">DNA 3'-5' helicase RecQ</fullName>
    </alternativeName>
</protein>
<organism evidence="15 16">
    <name type="scientific">Xiashengella succiniciproducens</name>
    <dbReference type="NCBI Taxonomy" id="2949635"/>
    <lineage>
        <taxon>Bacteria</taxon>
        <taxon>Pseudomonadati</taxon>
        <taxon>Bacteroidota</taxon>
        <taxon>Bacteroidia</taxon>
        <taxon>Marinilabiliales</taxon>
        <taxon>Marinilabiliaceae</taxon>
        <taxon>Xiashengella</taxon>
    </lineage>
</organism>
<evidence type="ECO:0000256" key="11">
    <source>
        <dbReference type="ARBA" id="ARBA00044535"/>
    </source>
</evidence>
<accession>A0A9J6ZM01</accession>
<dbReference type="PANTHER" id="PTHR13710">
    <property type="entry name" value="DNA HELICASE RECQ FAMILY MEMBER"/>
    <property type="match status" value="1"/>
</dbReference>
<dbReference type="GO" id="GO:0009378">
    <property type="term" value="F:four-way junction helicase activity"/>
    <property type="evidence" value="ECO:0007669"/>
    <property type="project" value="TreeGrafter"/>
</dbReference>
<keyword evidence="7" id="KW-0238">DNA-binding</keyword>
<dbReference type="EC" id="5.6.2.4" evidence="10"/>
<dbReference type="CDD" id="cd18794">
    <property type="entry name" value="SF2_C_RecQ"/>
    <property type="match status" value="1"/>
</dbReference>
<keyword evidence="4" id="KW-0378">Hydrolase</keyword>
<dbReference type="Gene3D" id="1.10.10.10">
    <property type="entry name" value="Winged helix-like DNA-binding domain superfamily/Winged helix DNA-binding domain"/>
    <property type="match status" value="1"/>
</dbReference>
<evidence type="ECO:0000256" key="5">
    <source>
        <dbReference type="ARBA" id="ARBA00022806"/>
    </source>
</evidence>
<dbReference type="EMBL" id="CP098400">
    <property type="protein sequence ID" value="URW78884.1"/>
    <property type="molecule type" value="Genomic_DNA"/>
</dbReference>
<dbReference type="SMART" id="SM00490">
    <property type="entry name" value="HELICc"/>
    <property type="match status" value="1"/>
</dbReference>
<evidence type="ECO:0000256" key="8">
    <source>
        <dbReference type="ARBA" id="ARBA00023235"/>
    </source>
</evidence>
<dbReference type="AlphaFoldDB" id="A0A9J6ZM01"/>
<dbReference type="InterPro" id="IPR001650">
    <property type="entry name" value="Helicase_C-like"/>
</dbReference>
<dbReference type="GO" id="GO:0005524">
    <property type="term" value="F:ATP binding"/>
    <property type="evidence" value="ECO:0007669"/>
    <property type="project" value="UniProtKB-KW"/>
</dbReference>
<keyword evidence="8" id="KW-0413">Isomerase</keyword>
<dbReference type="PROSITE" id="PS51194">
    <property type="entry name" value="HELICASE_CTER"/>
    <property type="match status" value="1"/>
</dbReference>
<feature type="domain" description="Helicase ATP-binding" evidence="13">
    <location>
        <begin position="25"/>
        <end position="193"/>
    </location>
</feature>
<evidence type="ECO:0000256" key="4">
    <source>
        <dbReference type="ARBA" id="ARBA00022801"/>
    </source>
</evidence>
<evidence type="ECO:0000256" key="1">
    <source>
        <dbReference type="ARBA" id="ARBA00005446"/>
    </source>
</evidence>
<evidence type="ECO:0000313" key="16">
    <source>
        <dbReference type="Proteomes" id="UP001056426"/>
    </source>
</evidence>
<sequence>MSTIQQSLRDYFGYDTFRPGQEQAVNILLEGRSAAAIFPTGSGKSLIYQLAALHLPHLTLVVSPLLALISDQLEAMERYGIPAARIDSTLDHRETVKIREKVVKGEIKVLMVSVERFKNENFRNFLSGVSVSLLVVDEAHCISEWGHNFRPDYLKLPHYRKEFRIPQVLLLTATATPQVIEDMCGRFEIHRKDVVITGFYRPNLHLDVAPVAQADKGEKLVEILEKAGSESAIVYVTLQKTAEDVAAFLRSRGITAAAYHAGMNKADRELIQNAFMFGQIPVIVATIAFGMGIDKPDIRYLIHYDLPKSLESYSQEIGRAGRDGHPSQCILLGNTNAVNILENFVYGDTPERPAVRALIAEIASAGKRWEMSILKLSNTFNIRQLPLKTLLVYLEMEDFLRPLYSYYASYRFRFLTDSGQILEKFDGERREFLKAVFDLSKKARLWVTVDFEAILAQYPADRSRVVAALDYLSSQGYIELEVSDLIEVYEVNSEVAAPDALATLIYSRFEAREGVEMQRLKNMVAFFEGDRCLSKALSEYFGETTDWESCGHCSVCLDGSRKLVNDLHLEPLTPGIVKDKLQELLVSHGDAGFSPQSLARFLCGIYTPLFGKLRLSSVPGFGALENYRYDEVLRLCTSL</sequence>
<dbReference type="GO" id="GO:0046872">
    <property type="term" value="F:metal ion binding"/>
    <property type="evidence" value="ECO:0007669"/>
    <property type="project" value="UniProtKB-KW"/>
</dbReference>
<dbReference type="GO" id="GO:0003677">
    <property type="term" value="F:DNA binding"/>
    <property type="evidence" value="ECO:0007669"/>
    <property type="project" value="UniProtKB-KW"/>
</dbReference>
<dbReference type="Gene3D" id="3.40.50.300">
    <property type="entry name" value="P-loop containing nucleotide triphosphate hydrolases"/>
    <property type="match status" value="2"/>
</dbReference>
<dbReference type="InterPro" id="IPR002464">
    <property type="entry name" value="DNA/RNA_helicase_DEAH_CS"/>
</dbReference>
<dbReference type="NCBIfam" id="TIGR00614">
    <property type="entry name" value="recQ_fam"/>
    <property type="match status" value="1"/>
</dbReference>
<comment type="similarity">
    <text evidence="1">Belongs to the helicase family. RecQ subfamily.</text>
</comment>